<dbReference type="EMBL" id="AGYR01000042">
    <property type="protein sequence ID" value="ENZ11564.1"/>
    <property type="molecule type" value="Genomic_DNA"/>
</dbReference>
<dbReference type="RefSeq" id="WP_002588491.1">
    <property type="nucleotide sequence ID" value="NZ_KB850981.1"/>
</dbReference>
<dbReference type="HOGENOM" id="CLU_2022679_0_0_9"/>
<evidence type="ECO:0000313" key="2">
    <source>
        <dbReference type="Proteomes" id="UP000013085"/>
    </source>
</evidence>
<sequence length="122" mass="13994">MKYVIEIEQTEGVMSDKFTKRYYELEHITEILLGCNCSTAIGVYPDSVVCRLVCVKPSSLFIPIYCSINNQAYEEVIEKLNSITNDEISKVEVKLSLEEFTHENYQIIKIAKKEGNVRPNPL</sequence>
<dbReference type="AlphaFoldDB" id="A0A0E2H6I2"/>
<evidence type="ECO:0000313" key="1">
    <source>
        <dbReference type="EMBL" id="ENZ11564.1"/>
    </source>
</evidence>
<name>A0A0E2H6I2_9FIRM</name>
<dbReference type="GeneID" id="57960870"/>
<dbReference type="Proteomes" id="UP000013085">
    <property type="component" value="Unassembled WGS sequence"/>
</dbReference>
<accession>A0A0E2H6I2</accession>
<proteinExistence type="predicted"/>
<gene>
    <name evidence="1" type="ORF">HMPREF1090_03919</name>
</gene>
<organism evidence="1 2">
    <name type="scientific">[Clostridium] clostridioforme 90A8</name>
    <dbReference type="NCBI Taxonomy" id="999408"/>
    <lineage>
        <taxon>Bacteria</taxon>
        <taxon>Bacillati</taxon>
        <taxon>Bacillota</taxon>
        <taxon>Clostridia</taxon>
        <taxon>Lachnospirales</taxon>
        <taxon>Lachnospiraceae</taxon>
        <taxon>Enterocloster</taxon>
    </lineage>
</organism>
<reference evidence="1 2" key="1">
    <citation type="submission" date="2013-01" db="EMBL/GenBank/DDBJ databases">
        <title>The Genome Sequence of Clostridium clostridioforme 90A8.</title>
        <authorList>
            <consortium name="The Broad Institute Genome Sequencing Platform"/>
            <person name="Earl A."/>
            <person name="Ward D."/>
            <person name="Feldgarden M."/>
            <person name="Gevers D."/>
            <person name="Courvalin P."/>
            <person name="Lambert T."/>
            <person name="Walker B."/>
            <person name="Young S.K."/>
            <person name="Zeng Q."/>
            <person name="Gargeya S."/>
            <person name="Fitzgerald M."/>
            <person name="Haas B."/>
            <person name="Abouelleil A."/>
            <person name="Alvarado L."/>
            <person name="Arachchi H.M."/>
            <person name="Berlin A.M."/>
            <person name="Chapman S.B."/>
            <person name="Dewar J."/>
            <person name="Goldberg J."/>
            <person name="Griggs A."/>
            <person name="Gujja S."/>
            <person name="Hansen M."/>
            <person name="Howarth C."/>
            <person name="Imamovic A."/>
            <person name="Larimer J."/>
            <person name="McCowan C."/>
            <person name="Murphy C."/>
            <person name="Neiman D."/>
            <person name="Pearson M."/>
            <person name="Priest M."/>
            <person name="Roberts A."/>
            <person name="Saif S."/>
            <person name="Shea T."/>
            <person name="Sisk P."/>
            <person name="Sykes S."/>
            <person name="Wortman J."/>
            <person name="Nusbaum C."/>
            <person name="Birren B."/>
        </authorList>
    </citation>
    <scope>NUCLEOTIDE SEQUENCE [LARGE SCALE GENOMIC DNA]</scope>
    <source>
        <strain evidence="1 2">90A8</strain>
    </source>
</reference>
<comment type="caution">
    <text evidence="1">The sequence shown here is derived from an EMBL/GenBank/DDBJ whole genome shotgun (WGS) entry which is preliminary data.</text>
</comment>
<protein>
    <submittedName>
        <fullName evidence="1">Uncharacterized protein</fullName>
    </submittedName>
</protein>